<dbReference type="PANTHER" id="PTHR32305">
    <property type="match status" value="1"/>
</dbReference>
<dbReference type="PRINTS" id="PR00394">
    <property type="entry name" value="RHSPROTEIN"/>
</dbReference>
<dbReference type="Proteomes" id="UP000634179">
    <property type="component" value="Unassembled WGS sequence"/>
</dbReference>
<gene>
    <name evidence="1" type="ORF">I5V89_16455</name>
</gene>
<accession>A0AA40Y855</accession>
<dbReference type="EMBL" id="JADUOV010000013">
    <property type="protein sequence ID" value="MBH1791465.1"/>
    <property type="molecule type" value="Genomic_DNA"/>
</dbReference>
<dbReference type="NCBIfam" id="TIGR03696">
    <property type="entry name" value="Rhs_assc_core"/>
    <property type="match status" value="1"/>
</dbReference>
<dbReference type="Gene3D" id="2.180.10.10">
    <property type="entry name" value="RHS repeat-associated core"/>
    <property type="match status" value="1"/>
</dbReference>
<name>A0AA40Y855_STEMA</name>
<protein>
    <submittedName>
        <fullName evidence="1">RHS repeat-associated core domain-containing protein</fullName>
    </submittedName>
</protein>
<feature type="non-terminal residue" evidence="1">
    <location>
        <position position="1"/>
    </location>
</feature>
<evidence type="ECO:0000313" key="1">
    <source>
        <dbReference type="EMBL" id="MBH1791465.1"/>
    </source>
</evidence>
<sequence length="266" mass="28480">IWLDNYPVALINTPATGVPELAYVQPDHLGTPRVVIDPVRNVSIWEWSNKSEVFGNQIPSADPDGDGVAFELALRFPGQQATDASGLFYNHHREYDPAVGRYSQSDPIGLRGGISTYGYVGGNSLSLIDPLGLRNVHKTAVAIGNAINAGRLLASGTLRIAGGLGMEGAVVTAAPGSASIGLGVWNITSGQKAWARAEQQWAEAACEDSSNYSRGDVLKTYSGLLPWGTESDDPGEPFWIDIMEKHVKEAVHKPREFLQEVGTIGL</sequence>
<dbReference type="InterPro" id="IPR050708">
    <property type="entry name" value="T6SS_VgrG/RHS"/>
</dbReference>
<dbReference type="PANTHER" id="PTHR32305:SF15">
    <property type="entry name" value="PROTEIN RHSA-RELATED"/>
    <property type="match status" value="1"/>
</dbReference>
<dbReference type="InterPro" id="IPR022385">
    <property type="entry name" value="Rhs_assc_core"/>
</dbReference>
<reference evidence="1" key="1">
    <citation type="submission" date="2020-11" db="EMBL/GenBank/DDBJ databases">
        <title>Enhanced detection system for hospital associated transmission using whole genome sequencing surveillance.</title>
        <authorList>
            <person name="Harrison L.H."/>
            <person name="Van Tyne D."/>
            <person name="Marsh J.W."/>
            <person name="Griffith M.P."/>
            <person name="Snyder D.J."/>
            <person name="Cooper V.S."/>
            <person name="Mustapha M."/>
        </authorList>
    </citation>
    <scope>NUCLEOTIDE SEQUENCE</scope>
    <source>
        <strain evidence="1">STEN00053</strain>
    </source>
</reference>
<comment type="caution">
    <text evidence="1">The sequence shown here is derived from an EMBL/GenBank/DDBJ whole genome shotgun (WGS) entry which is preliminary data.</text>
</comment>
<organism evidence="1 2">
    <name type="scientific">Stenotrophomonas maltophilia</name>
    <name type="common">Pseudomonas maltophilia</name>
    <name type="synonym">Xanthomonas maltophilia</name>
    <dbReference type="NCBI Taxonomy" id="40324"/>
    <lineage>
        <taxon>Bacteria</taxon>
        <taxon>Pseudomonadati</taxon>
        <taxon>Pseudomonadota</taxon>
        <taxon>Gammaproteobacteria</taxon>
        <taxon>Lysobacterales</taxon>
        <taxon>Lysobacteraceae</taxon>
        <taxon>Stenotrophomonas</taxon>
        <taxon>Stenotrophomonas maltophilia group</taxon>
    </lineage>
</organism>
<proteinExistence type="predicted"/>
<evidence type="ECO:0000313" key="2">
    <source>
        <dbReference type="Proteomes" id="UP000634179"/>
    </source>
</evidence>
<dbReference type="AlphaFoldDB" id="A0AA40Y855"/>